<keyword evidence="1 2" id="KW-0175">Coiled coil</keyword>
<dbReference type="PANTHER" id="PTHR32083">
    <property type="entry name" value="CILIA AND FLAGELLA-ASSOCIATED PROTEIN 58-RELATED"/>
    <property type="match status" value="1"/>
</dbReference>
<gene>
    <name evidence="4" type="ORF">DHA2_151352</name>
</gene>
<accession>V6TLE1</accession>
<sequence>MVSQIVAWPPEAMAVIDDLSRKCLFQRKLIIQISDKHAAERELFVEKFRQYREQVEEYIKKLQTSYAETLIDLISNRENILSQLQCDDETDPQRNQTSEQQPSLLLEDDHQAANSSSYRQLLAKLRAELDPSVSKDVDLSSSVDVVGSLALQQHLDTPLSKLQEQFVTSLLQHDFNDQVRCIAEEYRLLLRESTEKYTEAKLSLEQVQLALRAKESENTVLRAKLKKYIMMDGGLRKIGNEVVNFNSIVSNALSGAPIRTSISTEKKNSSKSRITRRSVSLAAMGRPATVGSLRFSDSDIILSHTTMMAEKCDNGLDGRTLDEPMGPKPEYHFRKTRYRKLIEHPDSQEFRGTPIAPTNSIVINVPCSSAAQLDMTAELRRSVEHNAPCSLSATDYSQANANTTVVRCTLSDAHSGIMLEDLQSLTDAERDTASLRLATVAVGDEIPYQSISITTTHDFEIRGEQVVLIQYNDPLLTCPNPDLKSSMDSLSSLSTCPENSQPIFQSIGDTLKSLLVGADSTSKTPKSYPVRSTIDSCETAKETDDKLTDFCTAQISLADAKAQRLRMYHLMRAAVDKQTFADEDALSQSAVKLLKDFSAPPNFSVEIPKPCASNTNNLQTGLLLQVDKCALKVENEAGEIETQVFYDKKIHTSVLPFLMSTNITHRQLIERLSLLEKRRKEHDSELVNSHALMSAAIAERREAVLGKERLERQMLAVIKERDVLMQSYENRLNSLQFNLKDSTERAIVLHRECAELGANLQAEKERYFLLEEKYDRLATTVREDVLSEMKQIENATIGRLQADIVFYKDNLQLSEARIIELARINTRLEQTNSELKVDVLKQTLHKDQLKQRLRDELIIEYGRRIHTLEEQIEQDEKRYNEKLKEVGELTDAIYRLRADLDFLTEENAHMHVSMHSLSTEMADMVQKHHTSESDRRALYVKYSNLQQEATALRTERDALATELATVTTTREEQTAALQQIIDAYRVKYLLALKRTTSSGKDADSLCLMVEKVHNHANSVLLENAKELEELNDYSSRLKELQNDTRQQSRCSYDSFSFSRDNRSASGLFCNKHVTINLDQPTEIKETPLSRKVFKSENLNGSDVEDVFQSPDGSTISDVSTLCDKDLSIGISKQDVSAHQALLQHRRRKSVTVNSGIVVTNQTIGLTYSGLKVESAVGVSGVAALGVAIQTEAQSLLVTRGVNCRVENSLETIGIQVALPLVSVLSDSDLLAEAYDQVEKLRMEKRVEADSHGAVMKTARDRMQSLETELLSQVHTKETLAATVADLKRQLDTMNREFSSYRQQHESASMFALQTSPSGAAQTVSIAMIEKLSHDIIDAIANQEQELLRKISLLSNHLSSLLDSRIANITISAGVLNSPQLQGAMLDSPRTSTLAEPLSNKATETSIFIVAARVSCGTQTTLYSNVVSDNSNCKKIEECGLARLAPPSTADPQIDVHASQLDINYELFDSATDLPASEGSGNGCNILLSFDADQRAPIPNHECPLKGMDPPANTLLSTITDTNEDDSATFVKPRIHEQDLSARSPGAPAAVTFVHRAGELSHLMTNWANEEQDTLRDQEHDTISTTSRCTLPSQSFFDGSVRQYEADSNYPTSNDPPCLLGSVLHTSVPQDNHSLYSSQSSSSSVMQFSFKTEELLVATTNLDEDPVEARQHSIEEYYYVNESKFSHALAKINATNHAHTDLATSTTRCKAVVTIDIELNMLRLACSGDLILPESHDDFCIENDELSPIALLGSLGIFEQENICKYCGAYKDLDRYSSMNIERYAVAMQQAHERKETEVLSLPEKPNYVDALEELETFSNEQKIGMKLQPISAPQNPILLDKYAHYPLMTSSLLLKRHLCNEKGGVPGKRLCIGCPIITTNKVEYIDSLNAYAFAHDYERERDKLTLEDWYCSSIRREQLHQEILSKYDNLPIPRRDSAAGLMPSKGLAYADIPYSASKLQVATIIEVLHQRLDELQRLNGILLFDNKALQVKLCEDEKMLSIIFGRSYNGTITSADILLGRPADTTGYTREDFERYRLVLRETLHRQTRPKTAGTISEIKKSIKRPISAYPSGSSSVLQKELSTHYGLSVTDSAVHTVRDLVEMRRPTSLSSPVRDAMSFSHRIAPISHHPAHQRSFAILRRPCDTPIDKDTPSTHVSKTSKLTIVSTLPTISREAVALDPPPIYEDGLISRVSHAFTRRPSPSRGCSTSIQNIPPIKPPSNHQTPRRSRSKPVASLSIYYRDLSPSTSGPVDKQYRSYVSPVD</sequence>
<dbReference type="VEuPathDB" id="GiardiaDB:GL50803_00102461"/>
<dbReference type="VEuPathDB" id="GiardiaDB:QR46_2696"/>
<organism evidence="4 5">
    <name type="scientific">Giardia intestinalis</name>
    <name type="common">Giardia lamblia</name>
    <dbReference type="NCBI Taxonomy" id="5741"/>
    <lineage>
        <taxon>Eukaryota</taxon>
        <taxon>Metamonada</taxon>
        <taxon>Diplomonadida</taxon>
        <taxon>Hexamitidae</taxon>
        <taxon>Giardiinae</taxon>
        <taxon>Giardia</taxon>
    </lineage>
</organism>
<feature type="coiled-coil region" evidence="2">
    <location>
        <begin position="858"/>
        <end position="892"/>
    </location>
</feature>
<comment type="caution">
    <text evidence="4">The sequence shown here is derived from an EMBL/GenBank/DDBJ whole genome shotgun (WGS) entry which is preliminary data.</text>
</comment>
<proteinExistence type="predicted"/>
<feature type="region of interest" description="Disordered" evidence="3">
    <location>
        <begin position="2198"/>
        <end position="2264"/>
    </location>
</feature>
<feature type="coiled-coil region" evidence="2">
    <location>
        <begin position="1276"/>
        <end position="1303"/>
    </location>
</feature>
<protein>
    <recommendedName>
        <fullName evidence="6">Spindle pole protein</fullName>
    </recommendedName>
</protein>
<evidence type="ECO:0000313" key="4">
    <source>
        <dbReference type="EMBL" id="ESU39798.1"/>
    </source>
</evidence>
<reference evidence="4 5" key="2">
    <citation type="journal article" date="2013" name="Genome Biol. Evol.">
        <title>Genome sequencing of Giardia lamblia genotypes A2 and B isolates (DH and GS) and comparative analysis with the genomes of genotypes A1 and E (WB and Pig).</title>
        <authorList>
            <person name="Adam R.D."/>
            <person name="Dahlstrom E.W."/>
            <person name="Martens C.A."/>
            <person name="Bruno D.P."/>
            <person name="Barbian K.D."/>
            <person name="Ricklefs S.M."/>
            <person name="Hernandez M.M."/>
            <person name="Narla N.P."/>
            <person name="Patel R.B."/>
            <person name="Porcella S.F."/>
            <person name="Nash T.E."/>
        </authorList>
    </citation>
    <scope>NUCLEOTIDE SEQUENCE [LARGE SCALE GENOMIC DNA]</scope>
    <source>
        <strain evidence="4 5">DH</strain>
    </source>
</reference>
<dbReference type="VEuPathDB" id="GiardiaDB:DHA2_151352"/>
<evidence type="ECO:0008006" key="6">
    <source>
        <dbReference type="Google" id="ProtNLM"/>
    </source>
</evidence>
<evidence type="ECO:0000256" key="3">
    <source>
        <dbReference type="SAM" id="MobiDB-lite"/>
    </source>
</evidence>
<feature type="coiled-coil region" evidence="2">
    <location>
        <begin position="197"/>
        <end position="224"/>
    </location>
</feature>
<reference evidence="5" key="1">
    <citation type="submission" date="2012-02" db="EMBL/GenBank/DDBJ databases">
        <title>Genome sequencing of Giardia lamblia Genotypes A2 and B isolates (DH and GS) and comparative analysis with the genomes of Genotypes A1 and E (WB and Pig).</title>
        <authorList>
            <person name="Adam R."/>
            <person name="Dahlstrom E."/>
            <person name="Martens C."/>
            <person name="Bruno D."/>
            <person name="Barbian K."/>
            <person name="Porcella S.F."/>
            <person name="Nash T."/>
        </authorList>
    </citation>
    <scope>NUCLEOTIDE SEQUENCE</scope>
    <source>
        <strain evidence="5">DH</strain>
    </source>
</reference>
<evidence type="ECO:0000313" key="5">
    <source>
        <dbReference type="Proteomes" id="UP000018320"/>
    </source>
</evidence>
<name>V6TLE1_GIAIN</name>
<evidence type="ECO:0000256" key="1">
    <source>
        <dbReference type="ARBA" id="ARBA00023054"/>
    </source>
</evidence>
<evidence type="ECO:0000256" key="2">
    <source>
        <dbReference type="SAM" id="Coils"/>
    </source>
</evidence>
<dbReference type="VEuPathDB" id="GiardiaDB:GL50581_1755"/>
<dbReference type="Proteomes" id="UP000018320">
    <property type="component" value="Unassembled WGS sequence"/>
</dbReference>
<dbReference type="EMBL" id="AHGT01000001">
    <property type="protein sequence ID" value="ESU39798.1"/>
    <property type="molecule type" value="Genomic_DNA"/>
</dbReference>